<dbReference type="InterPro" id="IPR052976">
    <property type="entry name" value="Scoloptoxin-like"/>
</dbReference>
<dbReference type="EMBL" id="CAJPVJ010001720">
    <property type="protein sequence ID" value="CAG2165194.1"/>
    <property type="molecule type" value="Genomic_DNA"/>
</dbReference>
<dbReference type="AlphaFoldDB" id="A0A7R9LQ88"/>
<feature type="non-terminal residue" evidence="3">
    <location>
        <position position="386"/>
    </location>
</feature>
<proteinExistence type="predicted"/>
<name>A0A7R9LQ88_9ACAR</name>
<feature type="compositionally biased region" description="Pro residues" evidence="1">
    <location>
        <begin position="213"/>
        <end position="228"/>
    </location>
</feature>
<dbReference type="PANTHER" id="PTHR22933">
    <property type="entry name" value="FI18007P1-RELATED"/>
    <property type="match status" value="1"/>
</dbReference>
<dbReference type="OrthoDB" id="10059269at2759"/>
<dbReference type="EMBL" id="OC916545">
    <property type="protein sequence ID" value="CAD7644560.1"/>
    <property type="molecule type" value="Genomic_DNA"/>
</dbReference>
<feature type="compositionally biased region" description="Pro residues" evidence="1">
    <location>
        <begin position="293"/>
        <end position="307"/>
    </location>
</feature>
<dbReference type="GO" id="GO:0008061">
    <property type="term" value="F:chitin binding"/>
    <property type="evidence" value="ECO:0007669"/>
    <property type="project" value="InterPro"/>
</dbReference>
<dbReference type="Proteomes" id="UP000728032">
    <property type="component" value="Unassembled WGS sequence"/>
</dbReference>
<feature type="compositionally biased region" description="Low complexity" evidence="1">
    <location>
        <begin position="308"/>
        <end position="317"/>
    </location>
</feature>
<feature type="region of interest" description="Disordered" evidence="1">
    <location>
        <begin position="38"/>
        <end position="103"/>
    </location>
</feature>
<keyword evidence="4" id="KW-1185">Reference proteome</keyword>
<organism evidence="3">
    <name type="scientific">Oppiella nova</name>
    <dbReference type="NCBI Taxonomy" id="334625"/>
    <lineage>
        <taxon>Eukaryota</taxon>
        <taxon>Metazoa</taxon>
        <taxon>Ecdysozoa</taxon>
        <taxon>Arthropoda</taxon>
        <taxon>Chelicerata</taxon>
        <taxon>Arachnida</taxon>
        <taxon>Acari</taxon>
        <taxon>Acariformes</taxon>
        <taxon>Sarcoptiformes</taxon>
        <taxon>Oribatida</taxon>
        <taxon>Brachypylina</taxon>
        <taxon>Oppioidea</taxon>
        <taxon>Oppiidae</taxon>
        <taxon>Oppiella</taxon>
    </lineage>
</organism>
<feature type="compositionally biased region" description="Polar residues" evidence="1">
    <location>
        <begin position="243"/>
        <end position="260"/>
    </location>
</feature>
<dbReference type="SMART" id="SM00494">
    <property type="entry name" value="ChtBD2"/>
    <property type="match status" value="1"/>
</dbReference>
<dbReference type="SUPFAM" id="SSF57625">
    <property type="entry name" value="Invertebrate chitin-binding proteins"/>
    <property type="match status" value="1"/>
</dbReference>
<reference evidence="3" key="1">
    <citation type="submission" date="2020-11" db="EMBL/GenBank/DDBJ databases">
        <authorList>
            <person name="Tran Van P."/>
        </authorList>
    </citation>
    <scope>NUCLEOTIDE SEQUENCE</scope>
</reference>
<sequence length="386" mass="43309">TSDENKGHEVKDENNTIDFSICYALKLIIYSKVRRQGVKGYQPQQQIGTGYRPPPQSQVGAPQRTRPSRPRPPSRPQPQEDEGQVNSADGEANPEPPIYGGVMGTPGVDFPGYTVIPKTSFTCSGVPYEPGMYADMETQCQAYHVCFQGRKESFLCGVGTVFNQAILGCDYWHSVDCSTTPNFYSINEELGKAGAEPGPGGAPPAKAQQQPRPAQPRPAPRPQPPRQPSPSYQRPDDTEYIPPQQSDRQQRPTSIAQSRFPQRPPPPIKGTPQQRPYNPPQQRPYQPQQRPYQPQPQPRPQPQPQPQQRPYQPQPQVKRPPPPSVPQQRPYAPQPQIGKTSPVRPVRPFRPLPPVLPPPEPQRPIVQTRDEEPVDFAQKQQQSYDY</sequence>
<feature type="compositionally biased region" description="Low complexity" evidence="1">
    <location>
        <begin position="203"/>
        <end position="212"/>
    </location>
</feature>
<dbReference type="PANTHER" id="PTHR22933:SF43">
    <property type="entry name" value="LP10131P"/>
    <property type="match status" value="1"/>
</dbReference>
<evidence type="ECO:0000256" key="1">
    <source>
        <dbReference type="SAM" id="MobiDB-lite"/>
    </source>
</evidence>
<feature type="compositionally biased region" description="Low complexity" evidence="1">
    <location>
        <begin position="283"/>
        <end position="292"/>
    </location>
</feature>
<protein>
    <recommendedName>
        <fullName evidence="2">Chitin-binding type-2 domain-containing protein</fullName>
    </recommendedName>
</protein>
<feature type="compositionally biased region" description="Pro residues" evidence="1">
    <location>
        <begin position="348"/>
        <end position="362"/>
    </location>
</feature>
<evidence type="ECO:0000313" key="3">
    <source>
        <dbReference type="EMBL" id="CAD7644560.1"/>
    </source>
</evidence>
<gene>
    <name evidence="3" type="ORF">ONB1V03_LOCUS4740</name>
</gene>
<accession>A0A7R9LQ88</accession>
<dbReference type="GO" id="GO:0005576">
    <property type="term" value="C:extracellular region"/>
    <property type="evidence" value="ECO:0007669"/>
    <property type="project" value="InterPro"/>
</dbReference>
<dbReference type="InterPro" id="IPR002557">
    <property type="entry name" value="Chitin-bd_dom"/>
</dbReference>
<dbReference type="Gene3D" id="2.170.140.10">
    <property type="entry name" value="Chitin binding domain"/>
    <property type="match status" value="1"/>
</dbReference>
<evidence type="ECO:0000313" key="4">
    <source>
        <dbReference type="Proteomes" id="UP000728032"/>
    </source>
</evidence>
<evidence type="ECO:0000259" key="2">
    <source>
        <dbReference type="PROSITE" id="PS50940"/>
    </source>
</evidence>
<dbReference type="InterPro" id="IPR036508">
    <property type="entry name" value="Chitin-bd_dom_sf"/>
</dbReference>
<feature type="region of interest" description="Disordered" evidence="1">
    <location>
        <begin position="190"/>
        <end position="386"/>
    </location>
</feature>
<dbReference type="PROSITE" id="PS50940">
    <property type="entry name" value="CHIT_BIND_II"/>
    <property type="match status" value="1"/>
</dbReference>
<dbReference type="Pfam" id="PF01607">
    <property type="entry name" value="CBM_14"/>
    <property type="match status" value="1"/>
</dbReference>
<feature type="domain" description="Chitin-binding type-2" evidence="2">
    <location>
        <begin position="120"/>
        <end position="179"/>
    </location>
</feature>